<dbReference type="OrthoDB" id="9802794at2"/>
<accession>A0A2N3IJT9</accession>
<sequence>MKSVQEIFKSFEDLRVLVIGDVMIDSYLWGSVTRISPEAPVPILNVQRREQRLGGAANVALNLQSLGAKPILCSVIGNDNEADKFLRLLEICGLSAEGITQSMHRITTVKHRILAASQHLLRIDSEMDKPIDEEEEKLLWQKIQMLLPQTQAVIFEDYDKGVITKNLIEKTIQLAQKLNIPTIIDPKKRNFDYYVHSTLFKPNLKELKDGLKMDFENNNLDAIKEAVKLLQQKLSAKYIMTTLSERGVLIYAENEMHHIPAHIRNIADVSGAGDTVVSVAALCVALQLPAKFIAELSNLAGGIVCEYQGVVPIPKERLLSEALKTMT</sequence>
<keyword evidence="2 4" id="KW-0418">Kinase</keyword>
<dbReference type="InterPro" id="IPR011913">
    <property type="entry name" value="RfaE_dom_I"/>
</dbReference>
<keyword evidence="1" id="KW-0808">Transferase</keyword>
<evidence type="ECO:0000259" key="3">
    <source>
        <dbReference type="Pfam" id="PF00294"/>
    </source>
</evidence>
<comment type="caution">
    <text evidence="4">The sequence shown here is derived from an EMBL/GenBank/DDBJ whole genome shotgun (WGS) entry which is preliminary data.</text>
</comment>
<dbReference type="PROSITE" id="PS00583">
    <property type="entry name" value="PFKB_KINASES_1"/>
    <property type="match status" value="1"/>
</dbReference>
<name>A0A2N3IJT9_9BACT</name>
<dbReference type="Pfam" id="PF00294">
    <property type="entry name" value="PfkB"/>
    <property type="match status" value="1"/>
</dbReference>
<dbReference type="PANTHER" id="PTHR46969">
    <property type="entry name" value="BIFUNCTIONAL PROTEIN HLDE"/>
    <property type="match status" value="1"/>
</dbReference>
<dbReference type="GO" id="GO:0005829">
    <property type="term" value="C:cytosol"/>
    <property type="evidence" value="ECO:0007669"/>
    <property type="project" value="TreeGrafter"/>
</dbReference>
<dbReference type="RefSeq" id="WP_101357689.1">
    <property type="nucleotide sequence ID" value="NZ_NKXO01000005.1"/>
</dbReference>
<dbReference type="Gene3D" id="3.40.1190.20">
    <property type="match status" value="1"/>
</dbReference>
<reference evidence="4 5" key="1">
    <citation type="submission" date="2017-06" db="EMBL/GenBank/DDBJ databases">
        <title>Raineya orbicola gen. nov., sp. nov. a slightly thermophilic bacterium of the phylum Bacteroidetes and the description of Raineyaceae fam. nov.</title>
        <authorList>
            <person name="Albuquerque L."/>
            <person name="Polonia A.R.M."/>
            <person name="Barroso C."/>
            <person name="Froufe H.J.C."/>
            <person name="Lage O."/>
            <person name="Lobo-Da-Cunha A."/>
            <person name="Egas C."/>
            <person name="Da Costa M.S."/>
        </authorList>
    </citation>
    <scope>NUCLEOTIDE SEQUENCE [LARGE SCALE GENOMIC DNA]</scope>
    <source>
        <strain evidence="4 5">SPSPC-11</strain>
    </source>
</reference>
<evidence type="ECO:0000313" key="4">
    <source>
        <dbReference type="EMBL" id="PKQ70503.1"/>
    </source>
</evidence>
<protein>
    <submittedName>
        <fullName evidence="4">PfkB family carbohydrate kinase</fullName>
    </submittedName>
</protein>
<feature type="domain" description="Carbohydrate kinase PfkB" evidence="3">
    <location>
        <begin position="15"/>
        <end position="311"/>
    </location>
</feature>
<evidence type="ECO:0000256" key="2">
    <source>
        <dbReference type="ARBA" id="ARBA00022777"/>
    </source>
</evidence>
<dbReference type="GO" id="GO:0033785">
    <property type="term" value="F:heptose 7-phosphate kinase activity"/>
    <property type="evidence" value="ECO:0007669"/>
    <property type="project" value="TreeGrafter"/>
</dbReference>
<dbReference type="GO" id="GO:0016773">
    <property type="term" value="F:phosphotransferase activity, alcohol group as acceptor"/>
    <property type="evidence" value="ECO:0007669"/>
    <property type="project" value="InterPro"/>
</dbReference>
<proteinExistence type="predicted"/>
<organism evidence="4 5">
    <name type="scientific">Raineya orbicola</name>
    <dbReference type="NCBI Taxonomy" id="2016530"/>
    <lineage>
        <taxon>Bacteria</taxon>
        <taxon>Pseudomonadati</taxon>
        <taxon>Bacteroidota</taxon>
        <taxon>Cytophagia</taxon>
        <taxon>Cytophagales</taxon>
        <taxon>Raineyaceae</taxon>
        <taxon>Raineya</taxon>
    </lineage>
</organism>
<dbReference type="InterPro" id="IPR011611">
    <property type="entry name" value="PfkB_dom"/>
</dbReference>
<dbReference type="GO" id="GO:0033786">
    <property type="term" value="F:heptose-1-phosphate adenylyltransferase activity"/>
    <property type="evidence" value="ECO:0007669"/>
    <property type="project" value="TreeGrafter"/>
</dbReference>
<dbReference type="AlphaFoldDB" id="A0A2N3IJT9"/>
<dbReference type="SUPFAM" id="SSF53613">
    <property type="entry name" value="Ribokinase-like"/>
    <property type="match status" value="1"/>
</dbReference>
<dbReference type="InterPro" id="IPR029056">
    <property type="entry name" value="Ribokinase-like"/>
</dbReference>
<dbReference type="CDD" id="cd01172">
    <property type="entry name" value="RfaE_like"/>
    <property type="match status" value="1"/>
</dbReference>
<keyword evidence="5" id="KW-1185">Reference proteome</keyword>
<dbReference type="EMBL" id="NKXO01000005">
    <property type="protein sequence ID" value="PKQ70503.1"/>
    <property type="molecule type" value="Genomic_DNA"/>
</dbReference>
<dbReference type="PANTHER" id="PTHR46969:SF1">
    <property type="entry name" value="BIFUNCTIONAL PROTEIN HLDE"/>
    <property type="match status" value="1"/>
</dbReference>
<gene>
    <name evidence="4" type="ORF">Rain11_0423</name>
</gene>
<evidence type="ECO:0000256" key="1">
    <source>
        <dbReference type="ARBA" id="ARBA00022679"/>
    </source>
</evidence>
<evidence type="ECO:0000313" key="5">
    <source>
        <dbReference type="Proteomes" id="UP000233387"/>
    </source>
</evidence>
<dbReference type="InterPro" id="IPR002173">
    <property type="entry name" value="Carboh/pur_kinase_PfkB_CS"/>
</dbReference>
<dbReference type="Proteomes" id="UP000233387">
    <property type="component" value="Unassembled WGS sequence"/>
</dbReference>